<comment type="caution">
    <text evidence="1">The sequence shown here is derived from an EMBL/GenBank/DDBJ whole genome shotgun (WGS) entry which is preliminary data.</text>
</comment>
<proteinExistence type="predicted"/>
<dbReference type="EMBL" id="CASHSV030000109">
    <property type="protein sequence ID" value="CAJ2646090.1"/>
    <property type="molecule type" value="Genomic_DNA"/>
</dbReference>
<sequence length="271" mass="31513">MESYRDVDVHSTETDSSDASLETDVEHNSSENSEDGDGYVVSSADQSSDDEDVAHNDDDEDAFQATTGDKFLMVDSMTVEEIRALEFVNVAEAYEFYYQYGKCKGFAIRKRDVRRRGPKGSEIIVMNEFVCNKHGSRNKKHLIRVDRKREHRRLTRTQCGARLRVLYKKNKDKYVVSLFEETHNHELTPPKYVHLHPVYRNLSESDRAQRKPEKARNLVELAESFWLKPEKATDPVELAESFWLKPDKATYPVVLVKHFWLQPEKARRAGR</sequence>
<evidence type="ECO:0000313" key="2">
    <source>
        <dbReference type="Proteomes" id="UP001177021"/>
    </source>
</evidence>
<keyword evidence="2" id="KW-1185">Reference proteome</keyword>
<name>A0ACB0JR47_TRIPR</name>
<reference evidence="1" key="1">
    <citation type="submission" date="2023-10" db="EMBL/GenBank/DDBJ databases">
        <authorList>
            <person name="Rodriguez Cubillos JULIANA M."/>
            <person name="De Vega J."/>
        </authorList>
    </citation>
    <scope>NUCLEOTIDE SEQUENCE</scope>
</reference>
<gene>
    <name evidence="1" type="ORF">MILVUS5_LOCUS14870</name>
</gene>
<protein>
    <submittedName>
        <fullName evidence="1">Uncharacterized protein</fullName>
    </submittedName>
</protein>
<accession>A0ACB0JR47</accession>
<organism evidence="1 2">
    <name type="scientific">Trifolium pratense</name>
    <name type="common">Red clover</name>
    <dbReference type="NCBI Taxonomy" id="57577"/>
    <lineage>
        <taxon>Eukaryota</taxon>
        <taxon>Viridiplantae</taxon>
        <taxon>Streptophyta</taxon>
        <taxon>Embryophyta</taxon>
        <taxon>Tracheophyta</taxon>
        <taxon>Spermatophyta</taxon>
        <taxon>Magnoliopsida</taxon>
        <taxon>eudicotyledons</taxon>
        <taxon>Gunneridae</taxon>
        <taxon>Pentapetalae</taxon>
        <taxon>rosids</taxon>
        <taxon>fabids</taxon>
        <taxon>Fabales</taxon>
        <taxon>Fabaceae</taxon>
        <taxon>Papilionoideae</taxon>
        <taxon>50 kb inversion clade</taxon>
        <taxon>NPAAA clade</taxon>
        <taxon>Hologalegina</taxon>
        <taxon>IRL clade</taxon>
        <taxon>Trifolieae</taxon>
        <taxon>Trifolium</taxon>
    </lineage>
</organism>
<dbReference type="Proteomes" id="UP001177021">
    <property type="component" value="Unassembled WGS sequence"/>
</dbReference>
<evidence type="ECO:0000313" key="1">
    <source>
        <dbReference type="EMBL" id="CAJ2646090.1"/>
    </source>
</evidence>